<dbReference type="InterPro" id="IPR036179">
    <property type="entry name" value="Ig-like_dom_sf"/>
</dbReference>
<proteinExistence type="predicted"/>
<reference evidence="3" key="2">
    <citation type="journal article" date="2013" name="Nat. Commun.">
        <title>Genome of the Chinese tree shrew.</title>
        <authorList>
            <person name="Fan Y."/>
            <person name="Huang Z.Y."/>
            <person name="Cao C.C."/>
            <person name="Chen C.S."/>
            <person name="Chen Y.X."/>
            <person name="Fan D.D."/>
            <person name="He J."/>
            <person name="Hou H.L."/>
            <person name="Hu L."/>
            <person name="Hu X.T."/>
            <person name="Jiang X.T."/>
            <person name="Lai R."/>
            <person name="Lang Y.S."/>
            <person name="Liang B."/>
            <person name="Liao S.G."/>
            <person name="Mu D."/>
            <person name="Ma Y.Y."/>
            <person name="Niu Y.Y."/>
            <person name="Sun X.Q."/>
            <person name="Xia J.Q."/>
            <person name="Xiao J."/>
            <person name="Xiong Z.Q."/>
            <person name="Xu L."/>
            <person name="Yang L."/>
            <person name="Zhang Y."/>
            <person name="Zhao W."/>
            <person name="Zhao X.D."/>
            <person name="Zheng Y.T."/>
            <person name="Zhou J.M."/>
            <person name="Zhu Y.B."/>
            <person name="Zhang G.J."/>
            <person name="Wang J."/>
            <person name="Yao Y.G."/>
        </authorList>
    </citation>
    <scope>NUCLEOTIDE SEQUENCE [LARGE SCALE GENOMIC DNA]</scope>
</reference>
<protein>
    <submittedName>
        <fullName evidence="2">Ig lambda chain V-I region BL2</fullName>
    </submittedName>
</protein>
<dbReference type="InParanoid" id="L9KS86"/>
<evidence type="ECO:0000313" key="2">
    <source>
        <dbReference type="EMBL" id="ELW65359.1"/>
    </source>
</evidence>
<dbReference type="InterPro" id="IPR013783">
    <property type="entry name" value="Ig-like_fold"/>
</dbReference>
<dbReference type="EMBL" id="KB320696">
    <property type="protein sequence ID" value="ELW65359.1"/>
    <property type="molecule type" value="Genomic_DNA"/>
</dbReference>
<dbReference type="SUPFAM" id="SSF48726">
    <property type="entry name" value="Immunoglobulin"/>
    <property type="match status" value="1"/>
</dbReference>
<name>L9KS86_TUPCH</name>
<organism evidence="2 3">
    <name type="scientific">Tupaia chinensis</name>
    <name type="common">Chinese tree shrew</name>
    <name type="synonym">Tupaia belangeri chinensis</name>
    <dbReference type="NCBI Taxonomy" id="246437"/>
    <lineage>
        <taxon>Eukaryota</taxon>
        <taxon>Metazoa</taxon>
        <taxon>Chordata</taxon>
        <taxon>Craniata</taxon>
        <taxon>Vertebrata</taxon>
        <taxon>Euteleostomi</taxon>
        <taxon>Mammalia</taxon>
        <taxon>Eutheria</taxon>
        <taxon>Euarchontoglires</taxon>
        <taxon>Scandentia</taxon>
        <taxon>Tupaiidae</taxon>
        <taxon>Tupaia</taxon>
    </lineage>
</organism>
<keyword evidence="3" id="KW-1185">Reference proteome</keyword>
<feature type="chain" id="PRO_5004000115" evidence="1">
    <location>
        <begin position="30"/>
        <end position="190"/>
    </location>
</feature>
<keyword evidence="1" id="KW-0732">Signal</keyword>
<dbReference type="Proteomes" id="UP000011518">
    <property type="component" value="Unassembled WGS sequence"/>
</dbReference>
<reference evidence="3" key="1">
    <citation type="submission" date="2012-07" db="EMBL/GenBank/DDBJ databases">
        <title>Genome of the Chinese tree shrew, a rising model animal genetically related to primates.</title>
        <authorList>
            <person name="Zhang G."/>
            <person name="Fan Y."/>
            <person name="Yao Y."/>
            <person name="Huang Z."/>
        </authorList>
    </citation>
    <scope>NUCLEOTIDE SEQUENCE [LARGE SCALE GENOMIC DNA]</scope>
</reference>
<evidence type="ECO:0000313" key="3">
    <source>
        <dbReference type="Proteomes" id="UP000011518"/>
    </source>
</evidence>
<sequence length="190" mass="21027">MTWAPLLLTFLTHCTVLCVLLHHLDVTHTRLTQLPSVSQNLRHTAALTCTGDSNNVGNEGSTWLQQHPGRVLKVLTHRKNYQPQGSQRGSLAPGDLPSSRQLGLNFSFDRASGSTFGHLEEHTCYLTKHSLRHLQATPSGNLQTHTLLRSSRMTQSQGSHLPVQLHRLEIQTFLFQPAGTPIRPTASHPG</sequence>
<dbReference type="Gene3D" id="2.60.40.10">
    <property type="entry name" value="Immunoglobulins"/>
    <property type="match status" value="1"/>
</dbReference>
<evidence type="ECO:0000256" key="1">
    <source>
        <dbReference type="SAM" id="SignalP"/>
    </source>
</evidence>
<feature type="signal peptide" evidence="1">
    <location>
        <begin position="1"/>
        <end position="29"/>
    </location>
</feature>
<accession>L9KS86</accession>
<dbReference type="AlphaFoldDB" id="L9KS86"/>
<gene>
    <name evidence="2" type="ORF">TREES_T100004004</name>
</gene>
<dbReference type="STRING" id="246437.L9KS86"/>